<evidence type="ECO:0000259" key="1">
    <source>
        <dbReference type="PROSITE" id="PS51186"/>
    </source>
</evidence>
<dbReference type="Proteomes" id="UP000189475">
    <property type="component" value="Unassembled WGS sequence"/>
</dbReference>
<dbReference type="PROSITE" id="PS51186">
    <property type="entry name" value="GNAT"/>
    <property type="match status" value="1"/>
</dbReference>
<reference evidence="2 3" key="1">
    <citation type="submission" date="2017-02" db="EMBL/GenBank/DDBJ databases">
        <authorList>
            <person name="Peterson S.W."/>
        </authorList>
    </citation>
    <scope>NUCLEOTIDE SEQUENCE [LARGE SCALE GENOMIC DNA]</scope>
    <source>
        <strain evidence="2 3">CECT 9027</strain>
    </source>
</reference>
<dbReference type="InterPro" id="IPR000182">
    <property type="entry name" value="GNAT_dom"/>
</dbReference>
<dbReference type="AlphaFoldDB" id="A0A1R4B4E0"/>
<dbReference type="Pfam" id="PF13673">
    <property type="entry name" value="Acetyltransf_10"/>
    <property type="match status" value="1"/>
</dbReference>
<gene>
    <name evidence="2" type="primary">yafP</name>
    <name evidence="2" type="ORF">VPAL9027_01754</name>
</gene>
<evidence type="ECO:0000313" key="3">
    <source>
        <dbReference type="Proteomes" id="UP000189475"/>
    </source>
</evidence>
<dbReference type="CDD" id="cd04301">
    <property type="entry name" value="NAT_SF"/>
    <property type="match status" value="1"/>
</dbReference>
<dbReference type="Gene3D" id="3.40.630.30">
    <property type="match status" value="1"/>
</dbReference>
<dbReference type="GO" id="GO:0016747">
    <property type="term" value="F:acyltransferase activity, transferring groups other than amino-acyl groups"/>
    <property type="evidence" value="ECO:0007669"/>
    <property type="project" value="InterPro"/>
</dbReference>
<dbReference type="InterPro" id="IPR052564">
    <property type="entry name" value="N-acetyltrans/Recomb-assoc"/>
</dbReference>
<proteinExistence type="predicted"/>
<dbReference type="EMBL" id="FUFT01000005">
    <property type="protein sequence ID" value="SJL83776.1"/>
    <property type="molecule type" value="Genomic_DNA"/>
</dbReference>
<keyword evidence="2" id="KW-0012">Acyltransferase</keyword>
<dbReference type="RefSeq" id="WP_162841029.1">
    <property type="nucleotide sequence ID" value="NZ_AP024888.1"/>
</dbReference>
<sequence>MEIVIREYVETDAEALWNLFFCTVRRINIRDYSQEQVEAWAPDGFDLSVWKQYMKDALPIVAQIGDVIVGYTDLQADGLIDHFFCHHEYQKRGIGKALMNCVLNRAKQHGLKRCYSHVSITARAFYEHFGFQVAEIKNVEIRGQHLKNFVMEKWM</sequence>
<dbReference type="PANTHER" id="PTHR43451">
    <property type="entry name" value="ACETYLTRANSFERASE (GNAT) FAMILY PROTEIN"/>
    <property type="match status" value="1"/>
</dbReference>
<protein>
    <submittedName>
        <fullName evidence="2">Putative N-acetyltransferase YafP</fullName>
        <ecNumber evidence="2">2.3.1.-</ecNumber>
    </submittedName>
</protein>
<name>A0A1R4B4E0_9VIBR</name>
<dbReference type="SUPFAM" id="SSF55729">
    <property type="entry name" value="Acyl-CoA N-acyltransferases (Nat)"/>
    <property type="match status" value="1"/>
</dbReference>
<keyword evidence="3" id="KW-1185">Reference proteome</keyword>
<accession>A0A1R4B4E0</accession>
<evidence type="ECO:0000313" key="2">
    <source>
        <dbReference type="EMBL" id="SJL83776.1"/>
    </source>
</evidence>
<dbReference type="EC" id="2.3.1.-" evidence="2"/>
<dbReference type="STRING" id="1918946.VPAL9027_01754"/>
<feature type="domain" description="N-acetyltransferase" evidence="1">
    <location>
        <begin position="3"/>
        <end position="155"/>
    </location>
</feature>
<dbReference type="PANTHER" id="PTHR43451:SF1">
    <property type="entry name" value="ACETYLTRANSFERASE"/>
    <property type="match status" value="1"/>
</dbReference>
<organism evidence="2 3">
    <name type="scientific">Vibrio palustris</name>
    <dbReference type="NCBI Taxonomy" id="1918946"/>
    <lineage>
        <taxon>Bacteria</taxon>
        <taxon>Pseudomonadati</taxon>
        <taxon>Pseudomonadota</taxon>
        <taxon>Gammaproteobacteria</taxon>
        <taxon>Vibrionales</taxon>
        <taxon>Vibrionaceae</taxon>
        <taxon>Vibrio</taxon>
    </lineage>
</organism>
<keyword evidence="2" id="KW-0808">Transferase</keyword>
<dbReference type="InterPro" id="IPR016181">
    <property type="entry name" value="Acyl_CoA_acyltransferase"/>
</dbReference>